<dbReference type="Pfam" id="PF21205">
    <property type="entry name" value="Rep3_C"/>
    <property type="match status" value="1"/>
</dbReference>
<evidence type="ECO:0000313" key="6">
    <source>
        <dbReference type="Proteomes" id="UP000225889"/>
    </source>
</evidence>
<keyword evidence="5" id="KW-1185">Reference proteome</keyword>
<dbReference type="Gene3D" id="1.10.10.10">
    <property type="entry name" value="Winged helix-like DNA-binding domain superfamily/Winged helix DNA-binding domain"/>
    <property type="match status" value="2"/>
</dbReference>
<reference evidence="3" key="1">
    <citation type="submission" date="2017-10" db="EMBL/GenBank/DDBJ databases">
        <title>Resolving the taxonomy of Roseburia spp., Eubacterium rectale and Agathobacter spp. through phylogenomic analysis.</title>
        <authorList>
            <person name="Sheridan P.O."/>
            <person name="Walker A.W."/>
            <person name="Duncan S.H."/>
            <person name="Scott K.P."/>
            <person name="Toole P.W.O."/>
            <person name="Luis P."/>
            <person name="Flint H.J."/>
        </authorList>
    </citation>
    <scope>NUCLEOTIDE SEQUENCE [LARGE SCALE GENOMIC DNA]</scope>
    <source>
        <strain evidence="4">JK10</strain>
        <strain evidence="3">JK626</strain>
    </source>
</reference>
<evidence type="ECO:0000256" key="1">
    <source>
        <dbReference type="ARBA" id="ARBA00038283"/>
    </source>
</evidence>
<comment type="caution">
    <text evidence="3">The sequence shown here is derived from an EMBL/GenBank/DDBJ whole genome shotgun (WGS) entry which is preliminary data.</text>
</comment>
<dbReference type="GO" id="GO:0006270">
    <property type="term" value="P:DNA replication initiation"/>
    <property type="evidence" value="ECO:0007669"/>
    <property type="project" value="InterPro"/>
</dbReference>
<dbReference type="AlphaFoldDB" id="A0A2G3DT71"/>
<dbReference type="Proteomes" id="UP000225889">
    <property type="component" value="Unassembled WGS sequence"/>
</dbReference>
<dbReference type="SUPFAM" id="SSF46785">
    <property type="entry name" value="Winged helix' DNA-binding domain"/>
    <property type="match status" value="2"/>
</dbReference>
<evidence type="ECO:0000313" key="4">
    <source>
        <dbReference type="EMBL" id="PHU40094.1"/>
    </source>
</evidence>
<dbReference type="InterPro" id="IPR036388">
    <property type="entry name" value="WH-like_DNA-bd_sf"/>
</dbReference>
<organism evidence="3 6">
    <name type="scientific">Pseudobutyrivibrio ruminis</name>
    <dbReference type="NCBI Taxonomy" id="46206"/>
    <lineage>
        <taxon>Bacteria</taxon>
        <taxon>Bacillati</taxon>
        <taxon>Bacillota</taxon>
        <taxon>Clostridia</taxon>
        <taxon>Lachnospirales</taxon>
        <taxon>Lachnospiraceae</taxon>
        <taxon>Pseudobutyrivibrio</taxon>
    </lineage>
</organism>
<evidence type="ECO:0000313" key="5">
    <source>
        <dbReference type="Proteomes" id="UP000224317"/>
    </source>
</evidence>
<evidence type="ECO:0000313" key="3">
    <source>
        <dbReference type="EMBL" id="PHU34083.1"/>
    </source>
</evidence>
<protein>
    <submittedName>
        <fullName evidence="3">RepB family plasmid replication initiator protein</fullName>
    </submittedName>
</protein>
<reference evidence="3" key="2">
    <citation type="submission" date="2017-10" db="EMBL/GenBank/DDBJ databases">
        <authorList>
            <person name="Banno H."/>
            <person name="Chua N.-H."/>
        </authorList>
    </citation>
    <scope>NUCLEOTIDE SEQUENCE [LARGE SCALE GENOMIC DNA]</scope>
    <source>
        <strain evidence="4">JK10</strain>
        <strain evidence="3">JK626</strain>
    </source>
</reference>
<dbReference type="InterPro" id="IPR000525">
    <property type="entry name" value="Initiator_Rep_WH1"/>
</dbReference>
<accession>A0A2G3DT71</accession>
<dbReference type="EMBL" id="PDYF01000035">
    <property type="protein sequence ID" value="PHU34083.1"/>
    <property type="molecule type" value="Genomic_DNA"/>
</dbReference>
<evidence type="ECO:0000259" key="2">
    <source>
        <dbReference type="Pfam" id="PF01051"/>
    </source>
</evidence>
<proteinExistence type="inferred from homology"/>
<dbReference type="Proteomes" id="UP000224317">
    <property type="component" value="Unassembled WGS sequence"/>
</dbReference>
<gene>
    <name evidence="4" type="ORF">CSX00_07745</name>
    <name evidence="3" type="ORF">CSX01_11915</name>
</gene>
<name>A0A2G3DT71_9FIRM</name>
<sequence length="284" mass="32775">MSHNMILLFSEGITMKNDDRMEIAIERDYKVVKANEIIQKAKFDLGLLEQKTFCYAVSKIKPDDALGSEYVFTINEYCDICGINRNSGKTIEEVKSALKRLRDKSFYMLDEKGDYVLIGWLSKAKVSPRSGKIAIKFDEDMQKYLMGLYTNYTQYSLLCVLPMRSTYSIRLYELLKSYAGLHKKDFDIDDLKAQLCAPYARFPDFRRKVIEVAVKEINIYTDIEVSWEPINKGRKVVKVHFSIKQRNSMKIAMAGARATEALDGIDGQIRFDLEGNLSEERKSR</sequence>
<dbReference type="Pfam" id="PF01051">
    <property type="entry name" value="Rep3_N"/>
    <property type="match status" value="1"/>
</dbReference>
<dbReference type="GO" id="GO:0003887">
    <property type="term" value="F:DNA-directed DNA polymerase activity"/>
    <property type="evidence" value="ECO:0007669"/>
    <property type="project" value="InterPro"/>
</dbReference>
<dbReference type="EMBL" id="PDYH01000030">
    <property type="protein sequence ID" value="PHU40094.1"/>
    <property type="molecule type" value="Genomic_DNA"/>
</dbReference>
<dbReference type="InterPro" id="IPR036390">
    <property type="entry name" value="WH_DNA-bd_sf"/>
</dbReference>
<feature type="domain" description="Initiator Rep protein WH1" evidence="2">
    <location>
        <begin position="30"/>
        <end position="176"/>
    </location>
</feature>
<comment type="similarity">
    <text evidence="1">Belongs to the initiator RepB protein family.</text>
</comment>